<reference evidence="1 2" key="1">
    <citation type="submission" date="2020-08" db="EMBL/GenBank/DDBJ databases">
        <title>Novel species isolated from subtropical streams in China.</title>
        <authorList>
            <person name="Lu H."/>
        </authorList>
    </citation>
    <scope>NUCLEOTIDE SEQUENCE [LARGE SCALE GENOMIC DNA]</scope>
    <source>
        <strain evidence="1 2">KCTC 52442</strain>
    </source>
</reference>
<dbReference type="Gene3D" id="3.40.50.150">
    <property type="entry name" value="Vaccinia Virus protein VP39"/>
    <property type="match status" value="1"/>
</dbReference>
<dbReference type="GO" id="GO:0008168">
    <property type="term" value="F:methyltransferase activity"/>
    <property type="evidence" value="ECO:0007669"/>
    <property type="project" value="UniProtKB-KW"/>
</dbReference>
<keyword evidence="2" id="KW-1185">Reference proteome</keyword>
<evidence type="ECO:0000313" key="1">
    <source>
        <dbReference type="EMBL" id="MBC3832233.1"/>
    </source>
</evidence>
<dbReference type="Pfam" id="PF13489">
    <property type="entry name" value="Methyltransf_23"/>
    <property type="match status" value="1"/>
</dbReference>
<dbReference type="SUPFAM" id="SSF53335">
    <property type="entry name" value="S-adenosyl-L-methionine-dependent methyltransferases"/>
    <property type="match status" value="1"/>
</dbReference>
<dbReference type="CDD" id="cd02440">
    <property type="entry name" value="AdoMet_MTases"/>
    <property type="match status" value="1"/>
</dbReference>
<dbReference type="GO" id="GO:0032259">
    <property type="term" value="P:methylation"/>
    <property type="evidence" value="ECO:0007669"/>
    <property type="project" value="UniProtKB-KW"/>
</dbReference>
<dbReference type="InterPro" id="IPR029063">
    <property type="entry name" value="SAM-dependent_MTases_sf"/>
</dbReference>
<gene>
    <name evidence="1" type="ORF">H8K33_11975</name>
</gene>
<keyword evidence="1" id="KW-0808">Transferase</keyword>
<proteinExistence type="predicted"/>
<dbReference type="Proteomes" id="UP000643610">
    <property type="component" value="Unassembled WGS sequence"/>
</dbReference>
<protein>
    <submittedName>
        <fullName evidence="1">Methyltransferase domain-containing protein</fullName>
    </submittedName>
</protein>
<dbReference type="PANTHER" id="PTHR43861">
    <property type="entry name" value="TRANS-ACONITATE 2-METHYLTRANSFERASE-RELATED"/>
    <property type="match status" value="1"/>
</dbReference>
<organism evidence="1 2">
    <name type="scientific">Undibacterium amnicola</name>
    <dbReference type="NCBI Taxonomy" id="1834038"/>
    <lineage>
        <taxon>Bacteria</taxon>
        <taxon>Pseudomonadati</taxon>
        <taxon>Pseudomonadota</taxon>
        <taxon>Betaproteobacteria</taxon>
        <taxon>Burkholderiales</taxon>
        <taxon>Oxalobacteraceae</taxon>
        <taxon>Undibacterium</taxon>
    </lineage>
</organism>
<name>A0ABR6XSC4_9BURK</name>
<comment type="caution">
    <text evidence="1">The sequence shown here is derived from an EMBL/GenBank/DDBJ whole genome shotgun (WGS) entry which is preliminary data.</text>
</comment>
<dbReference type="EMBL" id="JACOFU010000004">
    <property type="protein sequence ID" value="MBC3832233.1"/>
    <property type="molecule type" value="Genomic_DNA"/>
</dbReference>
<sequence length="492" mass="55364">MKTQEQAVAEDALILQRIQSNAGSERGMSSTNLPTTSIDLNDILSNDATVNASRQASVFPTTPDNFSQSVPQEAPGKVWPTGVYQYVKARTKVLFDASLSFKSRLRSMPVFGYGIGWLNAFLHLPLTRYRHTVAIDVLRQQNALLREQLYALNQRVSQVEPCFNAVNNRLNIILSRLERQEAVRASVRLHQFDNLDVGNRLMRIEQLEIARKIKQFTQLIKSNQADQLSDDLVFAQILRRLEAIEKSVNGATGSGVGVEADQQTVHCDDVVDLEKFYLDFEAQFRGSTAEIKQRQQVYLSYFDKILAQPIEQRKMFVDIGCGRGEWLELLSEQGVPAIGIDSNAKMVDACLQNGYAAKVADGIEFLKRQEKSSLSGVSGFHIIEHLPFEKLIALFDAAYAALSEDGILIFETPNPENLIIGACNFYYDPTHLKPIVPDVAQFIAKQRGFRHVEIKRLHPFPDDYQMSGDTQLAQTLNKFLFSAQDYAVIARK</sequence>
<keyword evidence="1" id="KW-0489">Methyltransferase</keyword>
<evidence type="ECO:0000313" key="2">
    <source>
        <dbReference type="Proteomes" id="UP000643610"/>
    </source>
</evidence>
<dbReference type="RefSeq" id="WP_186891267.1">
    <property type="nucleotide sequence ID" value="NZ_JACOFU010000004.1"/>
</dbReference>
<accession>A0ABR6XSC4</accession>